<feature type="compositionally biased region" description="Low complexity" evidence="1">
    <location>
        <begin position="48"/>
        <end position="61"/>
    </location>
</feature>
<evidence type="ECO:0000313" key="2">
    <source>
        <dbReference type="EMBL" id="SCZ79722.1"/>
    </source>
</evidence>
<reference evidence="2 3" key="1">
    <citation type="submission" date="2016-10" db="EMBL/GenBank/DDBJ databases">
        <authorList>
            <person name="de Groot N.N."/>
        </authorList>
    </citation>
    <scope>NUCLEOTIDE SEQUENCE [LARGE SCALE GENOMIC DNA]</scope>
    <source>
        <strain evidence="2 3">DSM 2784</strain>
    </source>
</reference>
<organism evidence="2 3">
    <name type="scientific">Acidaminobacter hydrogenoformans DSM 2784</name>
    <dbReference type="NCBI Taxonomy" id="1120920"/>
    <lineage>
        <taxon>Bacteria</taxon>
        <taxon>Bacillati</taxon>
        <taxon>Bacillota</taxon>
        <taxon>Clostridia</taxon>
        <taxon>Peptostreptococcales</taxon>
        <taxon>Acidaminobacteraceae</taxon>
        <taxon>Acidaminobacter</taxon>
    </lineage>
</organism>
<accession>A0A1G5S023</accession>
<dbReference type="EMBL" id="FMWL01000008">
    <property type="protein sequence ID" value="SCZ79722.1"/>
    <property type="molecule type" value="Genomic_DNA"/>
</dbReference>
<sequence>MSPKKPRKKRRFLSLFLTIILLFLILLLFGDRLGLGTGNYLSLISSGPEAPAEQPAEPSAETDAPAPGTETPGTEIQEVEITISETTIQIGAETYTLEDFAGFLEETDSKTLFVLSDQQANYALFKEVEALLKAQNRPYVIEE</sequence>
<keyword evidence="3" id="KW-1185">Reference proteome</keyword>
<gene>
    <name evidence="2" type="ORF">SAMN03080599_01917</name>
</gene>
<dbReference type="AlphaFoldDB" id="A0A1G5S023"/>
<dbReference type="Proteomes" id="UP000199208">
    <property type="component" value="Unassembled WGS sequence"/>
</dbReference>
<dbReference type="STRING" id="1120920.SAMN03080599_01917"/>
<evidence type="ECO:0000256" key="1">
    <source>
        <dbReference type="SAM" id="MobiDB-lite"/>
    </source>
</evidence>
<name>A0A1G5S023_9FIRM</name>
<dbReference type="RefSeq" id="WP_092590882.1">
    <property type="nucleotide sequence ID" value="NZ_FMWL01000008.1"/>
</dbReference>
<proteinExistence type="predicted"/>
<evidence type="ECO:0000313" key="3">
    <source>
        <dbReference type="Proteomes" id="UP000199208"/>
    </source>
</evidence>
<protein>
    <submittedName>
        <fullName evidence="2">Uncharacterized protein</fullName>
    </submittedName>
</protein>
<feature type="region of interest" description="Disordered" evidence="1">
    <location>
        <begin position="46"/>
        <end position="77"/>
    </location>
</feature>